<accession>A0A9W6WFJ9</accession>
<feature type="region of interest" description="Disordered" evidence="1">
    <location>
        <begin position="43"/>
        <end position="66"/>
    </location>
</feature>
<feature type="compositionally biased region" description="Polar residues" evidence="1">
    <location>
        <begin position="43"/>
        <end position="61"/>
    </location>
</feature>
<sequence>MPTLISSFTTDEFKRIFAIAFKYIEYSEDLMQSKNSMFKTTEITKSSNTDPNSNVRNSTDLSVPPAESEASNFKNIEITRPLLQYLLS</sequence>
<keyword evidence="3" id="KW-1185">Reference proteome</keyword>
<comment type="caution">
    <text evidence="2">The sequence shown here is derived from an EMBL/GenBank/DDBJ whole genome shotgun (WGS) entry which is preliminary data.</text>
</comment>
<proteinExistence type="predicted"/>
<dbReference type="Proteomes" id="UP001165120">
    <property type="component" value="Unassembled WGS sequence"/>
</dbReference>
<evidence type="ECO:0000256" key="1">
    <source>
        <dbReference type="SAM" id="MobiDB-lite"/>
    </source>
</evidence>
<gene>
    <name evidence="2" type="ORF">Cboi02_000073900</name>
</gene>
<dbReference type="EMBL" id="BSXN01000144">
    <property type="protein sequence ID" value="GME67314.1"/>
    <property type="molecule type" value="Genomic_DNA"/>
</dbReference>
<evidence type="ECO:0000313" key="2">
    <source>
        <dbReference type="EMBL" id="GME67314.1"/>
    </source>
</evidence>
<organism evidence="2 3">
    <name type="scientific">Candida boidinii</name>
    <name type="common">Yeast</name>
    <dbReference type="NCBI Taxonomy" id="5477"/>
    <lineage>
        <taxon>Eukaryota</taxon>
        <taxon>Fungi</taxon>
        <taxon>Dikarya</taxon>
        <taxon>Ascomycota</taxon>
        <taxon>Saccharomycotina</taxon>
        <taxon>Pichiomycetes</taxon>
        <taxon>Pichiales</taxon>
        <taxon>Pichiaceae</taxon>
        <taxon>Ogataea</taxon>
        <taxon>Ogataea/Candida clade</taxon>
    </lineage>
</organism>
<name>A0A9W6WFJ9_CANBO</name>
<reference evidence="2" key="1">
    <citation type="submission" date="2023-04" db="EMBL/GenBank/DDBJ databases">
        <title>Candida boidinii NBRC 10035.</title>
        <authorList>
            <person name="Ichikawa N."/>
            <person name="Sato H."/>
            <person name="Tonouchi N."/>
        </authorList>
    </citation>
    <scope>NUCLEOTIDE SEQUENCE</scope>
    <source>
        <strain evidence="2">NBRC 10035</strain>
    </source>
</reference>
<dbReference type="AlphaFoldDB" id="A0A9W6WFJ9"/>
<evidence type="ECO:0000313" key="3">
    <source>
        <dbReference type="Proteomes" id="UP001165120"/>
    </source>
</evidence>
<protein>
    <submittedName>
        <fullName evidence="2">Unnamed protein product</fullName>
    </submittedName>
</protein>